<dbReference type="PANTHER" id="PTHR11712:SF320">
    <property type="entry name" value="BETA-KETOACYL SYNTHASE"/>
    <property type="match status" value="1"/>
</dbReference>
<organism evidence="4">
    <name type="scientific">hydrothermal vent metagenome</name>
    <dbReference type="NCBI Taxonomy" id="652676"/>
    <lineage>
        <taxon>unclassified sequences</taxon>
        <taxon>metagenomes</taxon>
        <taxon>ecological metagenomes</taxon>
    </lineage>
</organism>
<proteinExistence type="inferred from homology"/>
<dbReference type="Gene3D" id="3.40.47.10">
    <property type="match status" value="1"/>
</dbReference>
<dbReference type="Pfam" id="PF02801">
    <property type="entry name" value="Ketoacyl-synt_C"/>
    <property type="match status" value="1"/>
</dbReference>
<dbReference type="AlphaFoldDB" id="A0A3B0W105"/>
<dbReference type="NCBIfam" id="NF006618">
    <property type="entry name" value="PRK09185.1"/>
    <property type="match status" value="1"/>
</dbReference>
<sequence length="417" mass="44674">MYIVSSALLTSLGEGKQAHLNAIKNQKTGLSNKTEFHRLIPGVCTYLGEVAGVESVVLPLRLQSYFCRNNQLAWLTMQVDGFAKKVSQVVEQVGSLRVGLVVGTSTSGIAETEGFFKSPENSTNFRYQTTHQIDSLAQFCCDALHLKGPRFVISTACSSSAKVFTVAKRWLDAGLVDAVVVGGVDSLCLTAMYGFNALGLVSETLCKPLDEKRDGINIGEAGGFMLLANQPIFDEPLTECVQIAGVGESSDAYHIATPHPEGKGACQAMRNAITQAGVSIADIDYLNLHGTATVNNDVSELSGIANLLAGTVRERCLWISSTKGITGHTLGASGITETIFCQWALEEQMILPNRNLKNVDRAILDKTQAVSVIFPKKVVFLPDLQKQDKMTCVMSNSFGFGGNNASVLLTLGAENEG</sequence>
<dbReference type="InterPro" id="IPR014030">
    <property type="entry name" value="Ketoacyl_synth_N"/>
</dbReference>
<dbReference type="InterPro" id="IPR020841">
    <property type="entry name" value="PKS_Beta-ketoAc_synthase_dom"/>
</dbReference>
<dbReference type="InterPro" id="IPR016039">
    <property type="entry name" value="Thiolase-like"/>
</dbReference>
<dbReference type="InterPro" id="IPR000794">
    <property type="entry name" value="Beta-ketoacyl_synthase"/>
</dbReference>
<protein>
    <submittedName>
        <fullName evidence="4">3-oxoacyl-[ACP] synthase FabV like</fullName>
        <ecNumber evidence="4">2.3.1.41</ecNumber>
    </submittedName>
</protein>
<dbReference type="InterPro" id="IPR014031">
    <property type="entry name" value="Ketoacyl_synth_C"/>
</dbReference>
<name>A0A3B0W105_9ZZZZ</name>
<evidence type="ECO:0000256" key="2">
    <source>
        <dbReference type="ARBA" id="ARBA00022679"/>
    </source>
</evidence>
<dbReference type="GO" id="GO:0004315">
    <property type="term" value="F:3-oxoacyl-[acyl-carrier-protein] synthase activity"/>
    <property type="evidence" value="ECO:0007669"/>
    <property type="project" value="UniProtKB-EC"/>
</dbReference>
<dbReference type="EMBL" id="UOFC01000287">
    <property type="protein sequence ID" value="VAW49505.1"/>
    <property type="molecule type" value="Genomic_DNA"/>
</dbReference>
<dbReference type="GO" id="GO:0006633">
    <property type="term" value="P:fatty acid biosynthetic process"/>
    <property type="evidence" value="ECO:0007669"/>
    <property type="project" value="TreeGrafter"/>
</dbReference>
<dbReference type="GO" id="GO:0005829">
    <property type="term" value="C:cytosol"/>
    <property type="evidence" value="ECO:0007669"/>
    <property type="project" value="TreeGrafter"/>
</dbReference>
<evidence type="ECO:0000256" key="1">
    <source>
        <dbReference type="ARBA" id="ARBA00008467"/>
    </source>
</evidence>
<evidence type="ECO:0000259" key="3">
    <source>
        <dbReference type="PROSITE" id="PS52004"/>
    </source>
</evidence>
<evidence type="ECO:0000313" key="4">
    <source>
        <dbReference type="EMBL" id="VAW49505.1"/>
    </source>
</evidence>
<keyword evidence="4" id="KW-0012">Acyltransferase</keyword>
<dbReference type="EC" id="2.3.1.41" evidence="4"/>
<comment type="similarity">
    <text evidence="1">Belongs to the thiolase-like superfamily. Beta-ketoacyl-ACP synthases family.</text>
</comment>
<dbReference type="SMART" id="SM00825">
    <property type="entry name" value="PKS_KS"/>
    <property type="match status" value="1"/>
</dbReference>
<reference evidence="4" key="1">
    <citation type="submission" date="2018-06" db="EMBL/GenBank/DDBJ databases">
        <authorList>
            <person name="Zhirakovskaya E."/>
        </authorList>
    </citation>
    <scope>NUCLEOTIDE SEQUENCE</scope>
</reference>
<accession>A0A3B0W105</accession>
<dbReference type="PROSITE" id="PS52004">
    <property type="entry name" value="KS3_2"/>
    <property type="match status" value="1"/>
</dbReference>
<dbReference type="SUPFAM" id="SSF53901">
    <property type="entry name" value="Thiolase-like"/>
    <property type="match status" value="2"/>
</dbReference>
<feature type="domain" description="Ketosynthase family 3 (KS3)" evidence="3">
    <location>
        <begin position="1"/>
        <end position="411"/>
    </location>
</feature>
<gene>
    <name evidence="4" type="ORF">MNBD_GAMMA03-1919</name>
</gene>
<keyword evidence="2 4" id="KW-0808">Transferase</keyword>
<dbReference type="Pfam" id="PF00109">
    <property type="entry name" value="ketoacyl-synt"/>
    <property type="match status" value="1"/>
</dbReference>
<dbReference type="PANTHER" id="PTHR11712">
    <property type="entry name" value="POLYKETIDE SYNTHASE-RELATED"/>
    <property type="match status" value="1"/>
</dbReference>